<keyword evidence="6 7" id="KW-0998">Cell outer membrane</keyword>
<evidence type="ECO:0000256" key="1">
    <source>
        <dbReference type="ARBA" id="ARBA00004571"/>
    </source>
</evidence>
<dbReference type="SUPFAM" id="SSF49464">
    <property type="entry name" value="Carboxypeptidase regulatory domain-like"/>
    <property type="match status" value="1"/>
</dbReference>
<comment type="similarity">
    <text evidence="7">Belongs to the TonB-dependent receptor family.</text>
</comment>
<dbReference type="Pfam" id="PF07660">
    <property type="entry name" value="STN"/>
    <property type="match status" value="1"/>
</dbReference>
<keyword evidence="10" id="KW-1185">Reference proteome</keyword>
<keyword evidence="4 7" id="KW-0812">Transmembrane</keyword>
<evidence type="ECO:0000256" key="4">
    <source>
        <dbReference type="ARBA" id="ARBA00022692"/>
    </source>
</evidence>
<dbReference type="InterPro" id="IPR036942">
    <property type="entry name" value="Beta-barrel_TonB_sf"/>
</dbReference>
<organism evidence="9 10">
    <name type="scientific">Dysgonomonas termitidis</name>
    <dbReference type="NCBI Taxonomy" id="1516126"/>
    <lineage>
        <taxon>Bacteria</taxon>
        <taxon>Pseudomonadati</taxon>
        <taxon>Bacteroidota</taxon>
        <taxon>Bacteroidia</taxon>
        <taxon>Bacteroidales</taxon>
        <taxon>Dysgonomonadaceae</taxon>
        <taxon>Dysgonomonas</taxon>
    </lineage>
</organism>
<evidence type="ECO:0000313" key="9">
    <source>
        <dbReference type="EMBL" id="MFC4672424.1"/>
    </source>
</evidence>
<comment type="caution">
    <text evidence="9">The sequence shown here is derived from an EMBL/GenBank/DDBJ whole genome shotgun (WGS) entry which is preliminary data.</text>
</comment>
<keyword evidence="5 7" id="KW-0472">Membrane</keyword>
<evidence type="ECO:0000259" key="8">
    <source>
        <dbReference type="SMART" id="SM00965"/>
    </source>
</evidence>
<proteinExistence type="inferred from homology"/>
<evidence type="ECO:0000256" key="3">
    <source>
        <dbReference type="ARBA" id="ARBA00022452"/>
    </source>
</evidence>
<comment type="subcellular location">
    <subcellularLocation>
        <location evidence="1 7">Cell outer membrane</location>
        <topology evidence="1 7">Multi-pass membrane protein</topology>
    </subcellularLocation>
</comment>
<dbReference type="InterPro" id="IPR011662">
    <property type="entry name" value="Secretin/TonB_short_N"/>
</dbReference>
<gene>
    <name evidence="9" type="ORF">ACFO6W_01830</name>
</gene>
<evidence type="ECO:0000256" key="5">
    <source>
        <dbReference type="ARBA" id="ARBA00023136"/>
    </source>
</evidence>
<dbReference type="Pfam" id="PF07715">
    <property type="entry name" value="Plug"/>
    <property type="match status" value="1"/>
</dbReference>
<keyword evidence="2 7" id="KW-0813">Transport</keyword>
<dbReference type="Proteomes" id="UP001596023">
    <property type="component" value="Unassembled WGS sequence"/>
</dbReference>
<dbReference type="Gene3D" id="3.55.50.30">
    <property type="match status" value="1"/>
</dbReference>
<evidence type="ECO:0000256" key="2">
    <source>
        <dbReference type="ARBA" id="ARBA00022448"/>
    </source>
</evidence>
<dbReference type="Gene3D" id="2.170.130.10">
    <property type="entry name" value="TonB-dependent receptor, plug domain"/>
    <property type="match status" value="1"/>
</dbReference>
<accession>A0ABV9KQZ9</accession>
<dbReference type="Gene3D" id="2.60.40.1120">
    <property type="entry name" value="Carboxypeptidase-like, regulatory domain"/>
    <property type="match status" value="1"/>
</dbReference>
<dbReference type="Gene3D" id="2.40.170.20">
    <property type="entry name" value="TonB-dependent receptor, beta-barrel domain"/>
    <property type="match status" value="1"/>
</dbReference>
<keyword evidence="3 7" id="KW-1134">Transmembrane beta strand</keyword>
<dbReference type="PROSITE" id="PS52016">
    <property type="entry name" value="TONB_DEPENDENT_REC_3"/>
    <property type="match status" value="1"/>
</dbReference>
<sequence>MKQNRHHKIRLRFNTFLVFMLIGTFHICASAYSQTVRVSLNVKNATIEEVFHELEKATNYIFLYKSEVVQGKKAVNVDANNKPLTQVLNELLTPVGLTYTIDDNVIVVSSSKSNSGNPQQRPSTRVIKGKVFDESNYPLIGVTVKLKGNNKTATFSDTDGNYQISIPADGTQTLVFSYVGMEQLEMTVSKGDILNAQMNLSSIGLGDVVIEAGYGLAQKRSDMVGSAYQVAAKDIQNLPSARIDNLLEGLVPGLAIGYNSDSEGSVRPRLSTRIRGEGSLGASSEPIWIVDGTRIYSGERTNMAYGVNSTLSPLSYLDPNDIESFTVLKDPSTIALYGADGSNGVILITTKKGKISNPQIRASVKYSLDKINESTRFKVLNAQDYMTLAKESYMNRYAATDPDMTFFPYQNVENNMYSRNNTDWYDKYFGTGNTAEVNVSYTGGSEKMQNYVSASYYQKEYATKGNDQQRFSLRTNTDVEILKKLTFSVRSSFSYNVSNIFSPGTDYYAFLPIISPYNEDGTYRMYYSYIEKDAAGNPSEKSNKFFNSLAERDENDNRQRTFAGMANLSLSYDILEGLNLTGQFGVDYKSTQENTYGAMSNWSGRDSNANELGYATRSSSNTFLWNSVVRLNYNRTFGKHTVGALAGFEASSDERRYTQATGNTFANDHIKEITYAVNRIGSSGEVINHVLSYFGQASYSFDRRYYLTLNTRRDGNSDFGEDVQWAQFGSLGASWNIHNESFFNIDKIDVLKLKASYGTSGNSRLGSMQAKGLYDYGSSYNGDPASVMSSIQNKKLSWETSYMTNIGLRVRFLDRWDVEVEVYNKKTEDMLSNHAISMTTGATAIDANVGSMQNRGIEITIESINLKAKDFDWVTTLNMSHTKNKILELEAPRLGSTNKVWEVGGDKNRWNLVRWAGVNPRNGEPLWYDDKGNITNVYSTSYAVPYKTSVPTWEGGMSNEFRYKDFSLNVLMTYMIGGYGFSSFSSNNTTSDGYQIMSQNQSVNQLDRWQRPGDLAISPKPIWGISNGSSRTSTRFLFNKTHLRLKNIALGYNIPKSYVRSVGIANASVLLALDNIAIWTPYDKSDRNSYRQSMSGYPMESSVTIGLNATF</sequence>
<dbReference type="NCBIfam" id="TIGR04057">
    <property type="entry name" value="SusC_RagA_signa"/>
    <property type="match status" value="1"/>
</dbReference>
<dbReference type="InterPro" id="IPR037066">
    <property type="entry name" value="Plug_dom_sf"/>
</dbReference>
<dbReference type="InterPro" id="IPR008969">
    <property type="entry name" value="CarboxyPept-like_regulatory"/>
</dbReference>
<dbReference type="InterPro" id="IPR039426">
    <property type="entry name" value="TonB-dep_rcpt-like"/>
</dbReference>
<dbReference type="Pfam" id="PF13715">
    <property type="entry name" value="CarbopepD_reg_2"/>
    <property type="match status" value="1"/>
</dbReference>
<name>A0ABV9KQZ9_9BACT</name>
<dbReference type="SUPFAM" id="SSF56935">
    <property type="entry name" value="Porins"/>
    <property type="match status" value="1"/>
</dbReference>
<dbReference type="EMBL" id="JBHSGN010000011">
    <property type="protein sequence ID" value="MFC4672424.1"/>
    <property type="molecule type" value="Genomic_DNA"/>
</dbReference>
<dbReference type="InterPro" id="IPR023996">
    <property type="entry name" value="TonB-dep_OMP_SusC/RagA"/>
</dbReference>
<dbReference type="InterPro" id="IPR012910">
    <property type="entry name" value="Plug_dom"/>
</dbReference>
<evidence type="ECO:0000313" key="10">
    <source>
        <dbReference type="Proteomes" id="UP001596023"/>
    </source>
</evidence>
<dbReference type="NCBIfam" id="TIGR04056">
    <property type="entry name" value="OMP_RagA_SusC"/>
    <property type="match status" value="1"/>
</dbReference>
<dbReference type="InterPro" id="IPR023997">
    <property type="entry name" value="TonB-dep_OMP_SusC/RagA_CS"/>
</dbReference>
<evidence type="ECO:0000256" key="6">
    <source>
        <dbReference type="ARBA" id="ARBA00023237"/>
    </source>
</evidence>
<evidence type="ECO:0000256" key="7">
    <source>
        <dbReference type="PROSITE-ProRule" id="PRU01360"/>
    </source>
</evidence>
<reference evidence="10" key="1">
    <citation type="journal article" date="2019" name="Int. J. Syst. Evol. Microbiol.">
        <title>The Global Catalogue of Microorganisms (GCM) 10K type strain sequencing project: providing services to taxonomists for standard genome sequencing and annotation.</title>
        <authorList>
            <consortium name="The Broad Institute Genomics Platform"/>
            <consortium name="The Broad Institute Genome Sequencing Center for Infectious Disease"/>
            <person name="Wu L."/>
            <person name="Ma J."/>
        </authorList>
    </citation>
    <scope>NUCLEOTIDE SEQUENCE [LARGE SCALE GENOMIC DNA]</scope>
    <source>
        <strain evidence="10">CCUG 66188</strain>
    </source>
</reference>
<dbReference type="SMART" id="SM00965">
    <property type="entry name" value="STN"/>
    <property type="match status" value="1"/>
</dbReference>
<feature type="domain" description="Secretin/TonB short N-terminal" evidence="8">
    <location>
        <begin position="60"/>
        <end position="111"/>
    </location>
</feature>
<protein>
    <submittedName>
        <fullName evidence="9">SusC/RagA family TonB-linked outer membrane protein</fullName>
    </submittedName>
</protein>